<evidence type="ECO:0000256" key="11">
    <source>
        <dbReference type="ARBA" id="ARBA00037576"/>
    </source>
</evidence>
<keyword evidence="16" id="KW-0012">Acyltransferase</keyword>
<sequence>MKKRVVITGMEIISSIGNGLESFWEAATNSQCGIKRIQCYDPTPYPTQIGGEITNLSLAHLPEFDKSKRYPRVAQYALYCAHHAIERSGLTATELQQAATYIGTSLGGTPELEAAYQSFYSEGWKKIPALSVIRGMPNSVANHVAIAFGLGGPNSTISNACVSSAEAIGNAYHQIANGRLTLALCGGTESLLWETIMAAWCKLRVMSTQNENPALASRPFDKNRDGMVMADGAGILIVEELEHAKARGAKIYAEIIGFGASCDAYHVTAPTVQGQVRAIQTALDDAKLAVGDVQYISAHGTGTQLNDVTETETIKTVFGNRAYEIPVTAQKAMTGHAIGAAGAMEIIATILSLQHDTLLPTINLHEPDPACDLDYVANHARKKRIDIALSNHFAFGGANAALLLRRY</sequence>
<organism evidence="16 17">
    <name type="scientific">Legionella feeleii</name>
    <dbReference type="NCBI Taxonomy" id="453"/>
    <lineage>
        <taxon>Bacteria</taxon>
        <taxon>Pseudomonadati</taxon>
        <taxon>Pseudomonadota</taxon>
        <taxon>Gammaproteobacteria</taxon>
        <taxon>Legionellales</taxon>
        <taxon>Legionellaceae</taxon>
        <taxon>Legionella</taxon>
    </lineage>
</organism>
<evidence type="ECO:0000256" key="14">
    <source>
        <dbReference type="RuleBase" id="RU003694"/>
    </source>
</evidence>
<dbReference type="Gene3D" id="3.40.47.10">
    <property type="match status" value="1"/>
</dbReference>
<dbReference type="NCBIfam" id="NF005589">
    <property type="entry name" value="PRK07314.1"/>
    <property type="match status" value="1"/>
</dbReference>
<dbReference type="PROSITE" id="PS52004">
    <property type="entry name" value="KS3_2"/>
    <property type="match status" value="1"/>
</dbReference>
<keyword evidence="9" id="KW-1133">Transmembrane helix</keyword>
<evidence type="ECO:0000256" key="7">
    <source>
        <dbReference type="ARBA" id="ARBA00022679"/>
    </source>
</evidence>
<dbReference type="GO" id="GO:0004315">
    <property type="term" value="F:3-oxoacyl-[acyl-carrier-protein] synthase activity"/>
    <property type="evidence" value="ECO:0007669"/>
    <property type="project" value="TreeGrafter"/>
</dbReference>
<keyword evidence="10" id="KW-0472">Membrane</keyword>
<comment type="similarity">
    <text evidence="3 14">Belongs to the thiolase-like superfamily. Beta-ketoacyl-ACP synthases family.</text>
</comment>
<evidence type="ECO:0000256" key="4">
    <source>
        <dbReference type="ARBA" id="ARBA00022458"/>
    </source>
</evidence>
<dbReference type="CDD" id="cd00834">
    <property type="entry name" value="KAS_I_II"/>
    <property type="match status" value="1"/>
</dbReference>
<dbReference type="GO" id="GO:0006633">
    <property type="term" value="P:fatty acid biosynthetic process"/>
    <property type="evidence" value="ECO:0007669"/>
    <property type="project" value="TreeGrafter"/>
</dbReference>
<accession>A0A378IY14</accession>
<evidence type="ECO:0000256" key="12">
    <source>
        <dbReference type="ARBA" id="ARBA00039445"/>
    </source>
</evidence>
<dbReference type="PANTHER" id="PTHR11712:SF352">
    <property type="entry name" value="3-OXOACYL-[ACYL-CARRIER-PROTEIN] SYNTHASE"/>
    <property type="match status" value="1"/>
</dbReference>
<dbReference type="Proteomes" id="UP000254033">
    <property type="component" value="Unassembled WGS sequence"/>
</dbReference>
<dbReference type="RefSeq" id="WP_115176250.1">
    <property type="nucleotide sequence ID" value="NZ_UGNY01000001.1"/>
</dbReference>
<dbReference type="InterPro" id="IPR020841">
    <property type="entry name" value="PKS_Beta-ketoAc_synthase_dom"/>
</dbReference>
<protein>
    <recommendedName>
        <fullName evidence="12">Nodulation protein E</fullName>
    </recommendedName>
    <alternativeName>
        <fullName evidence="13">Host-specificity of nodulation protein B</fullName>
    </alternativeName>
</protein>
<dbReference type="SUPFAM" id="SSF53901">
    <property type="entry name" value="Thiolase-like"/>
    <property type="match status" value="2"/>
</dbReference>
<dbReference type="GO" id="GO:0005886">
    <property type="term" value="C:plasma membrane"/>
    <property type="evidence" value="ECO:0007669"/>
    <property type="project" value="UniProtKB-SubCell"/>
</dbReference>
<evidence type="ECO:0000256" key="10">
    <source>
        <dbReference type="ARBA" id="ARBA00023136"/>
    </source>
</evidence>
<gene>
    <name evidence="16" type="primary">fabB_2</name>
    <name evidence="16" type="ORF">NCTC11978_03129</name>
</gene>
<evidence type="ECO:0000313" key="17">
    <source>
        <dbReference type="Proteomes" id="UP000254033"/>
    </source>
</evidence>
<evidence type="ECO:0000256" key="6">
    <source>
        <dbReference type="ARBA" id="ARBA00022519"/>
    </source>
</evidence>
<dbReference type="AlphaFoldDB" id="A0A378IY14"/>
<dbReference type="SMART" id="SM00825">
    <property type="entry name" value="PKS_KS"/>
    <property type="match status" value="1"/>
</dbReference>
<dbReference type="InterPro" id="IPR000794">
    <property type="entry name" value="Beta-ketoacyl_synthase"/>
</dbReference>
<dbReference type="PANTHER" id="PTHR11712">
    <property type="entry name" value="POLYKETIDE SYNTHASE-RELATED"/>
    <property type="match status" value="1"/>
</dbReference>
<dbReference type="InterPro" id="IPR014031">
    <property type="entry name" value="Ketoacyl_synth_C"/>
</dbReference>
<reference evidence="16 17" key="1">
    <citation type="submission" date="2018-06" db="EMBL/GenBank/DDBJ databases">
        <authorList>
            <consortium name="Pathogen Informatics"/>
            <person name="Doyle S."/>
        </authorList>
    </citation>
    <scope>NUCLEOTIDE SEQUENCE [LARGE SCALE GENOMIC DNA]</scope>
    <source>
        <strain evidence="16 17">NCTC11978</strain>
    </source>
</reference>
<keyword evidence="6" id="KW-0997">Cell inner membrane</keyword>
<dbReference type="FunFam" id="3.40.47.10:FF:000018">
    <property type="entry name" value="3-oxoacyl-[acyl-carrier-protein] synthase 2"/>
    <property type="match status" value="1"/>
</dbReference>
<evidence type="ECO:0000256" key="13">
    <source>
        <dbReference type="ARBA" id="ARBA00041756"/>
    </source>
</evidence>
<evidence type="ECO:0000256" key="5">
    <source>
        <dbReference type="ARBA" id="ARBA00022475"/>
    </source>
</evidence>
<name>A0A378IY14_9GAMM</name>
<evidence type="ECO:0000259" key="15">
    <source>
        <dbReference type="PROSITE" id="PS52004"/>
    </source>
</evidence>
<evidence type="ECO:0000256" key="1">
    <source>
        <dbReference type="ARBA" id="ARBA00004533"/>
    </source>
</evidence>
<comment type="pathway">
    <text evidence="2">Lipid metabolism.</text>
</comment>
<feature type="domain" description="Ketosynthase family 3 (KS3)" evidence="15">
    <location>
        <begin position="2"/>
        <end position="406"/>
    </location>
</feature>
<dbReference type="Pfam" id="PF00109">
    <property type="entry name" value="ketoacyl-synt"/>
    <property type="match status" value="1"/>
</dbReference>
<evidence type="ECO:0000256" key="8">
    <source>
        <dbReference type="ARBA" id="ARBA00022692"/>
    </source>
</evidence>
<keyword evidence="4" id="KW-0536">Nodulation</keyword>
<evidence type="ECO:0000313" key="16">
    <source>
        <dbReference type="EMBL" id="STX39923.1"/>
    </source>
</evidence>
<dbReference type="Pfam" id="PF02801">
    <property type="entry name" value="Ketoacyl-synt_C"/>
    <property type="match status" value="1"/>
</dbReference>
<keyword evidence="5" id="KW-1003">Cell membrane</keyword>
<evidence type="ECO:0000256" key="9">
    <source>
        <dbReference type="ARBA" id="ARBA00022989"/>
    </source>
</evidence>
<proteinExistence type="inferred from homology"/>
<evidence type="ECO:0000256" key="3">
    <source>
        <dbReference type="ARBA" id="ARBA00008467"/>
    </source>
</evidence>
<evidence type="ECO:0000256" key="2">
    <source>
        <dbReference type="ARBA" id="ARBA00005189"/>
    </source>
</evidence>
<dbReference type="EMBL" id="UGNY01000001">
    <property type="protein sequence ID" value="STX39923.1"/>
    <property type="molecule type" value="Genomic_DNA"/>
</dbReference>
<keyword evidence="8" id="KW-0812">Transmembrane</keyword>
<dbReference type="InterPro" id="IPR016039">
    <property type="entry name" value="Thiolase-like"/>
</dbReference>
<comment type="subcellular location">
    <subcellularLocation>
        <location evidence="1">Cell inner membrane</location>
    </subcellularLocation>
</comment>
<comment type="function">
    <text evidence="11">Proposed to synthesize NOD factor fatty acyl chain. Involved in the synthesis of a highly unsaturated fatty acid moiety, which forms part of a lipo-oligosaccharide that is responsible for host specificity.</text>
</comment>
<dbReference type="InterPro" id="IPR014030">
    <property type="entry name" value="Ketoacyl_synth_N"/>
</dbReference>
<keyword evidence="7 14" id="KW-0808">Transferase</keyword>